<proteinExistence type="predicted"/>
<dbReference type="RefSeq" id="XP_002838804.1">
    <property type="nucleotide sequence ID" value="XM_002838758.1"/>
</dbReference>
<dbReference type="AlphaFoldDB" id="D5GEQ2"/>
<dbReference type="EMBL" id="FN430183">
    <property type="protein sequence ID" value="CAZ82995.1"/>
    <property type="molecule type" value="Genomic_DNA"/>
</dbReference>
<accession>D5GEQ2</accession>
<dbReference type="Proteomes" id="UP000006911">
    <property type="component" value="Unassembled WGS sequence"/>
</dbReference>
<dbReference type="KEGG" id="tml:GSTUM_00001326001"/>
<keyword evidence="2" id="KW-1185">Reference proteome</keyword>
<reference evidence="1 2" key="1">
    <citation type="journal article" date="2010" name="Nature">
        <title>Perigord black truffle genome uncovers evolutionary origins and mechanisms of symbiosis.</title>
        <authorList>
            <person name="Martin F."/>
            <person name="Kohler A."/>
            <person name="Murat C."/>
            <person name="Balestrini R."/>
            <person name="Coutinho P.M."/>
            <person name="Jaillon O."/>
            <person name="Montanini B."/>
            <person name="Morin E."/>
            <person name="Noel B."/>
            <person name="Percudani R."/>
            <person name="Porcel B."/>
            <person name="Rubini A."/>
            <person name="Amicucci A."/>
            <person name="Amselem J."/>
            <person name="Anthouard V."/>
            <person name="Arcioni S."/>
            <person name="Artiguenave F."/>
            <person name="Aury J.M."/>
            <person name="Ballario P."/>
            <person name="Bolchi A."/>
            <person name="Brenna A."/>
            <person name="Brun A."/>
            <person name="Buee M."/>
            <person name="Cantarel B."/>
            <person name="Chevalier G."/>
            <person name="Couloux A."/>
            <person name="Da Silva C."/>
            <person name="Denoeud F."/>
            <person name="Duplessis S."/>
            <person name="Ghignone S."/>
            <person name="Hilselberger B."/>
            <person name="Iotti M."/>
            <person name="Marcais B."/>
            <person name="Mello A."/>
            <person name="Miranda M."/>
            <person name="Pacioni G."/>
            <person name="Quesneville H."/>
            <person name="Riccioni C."/>
            <person name="Ruotolo R."/>
            <person name="Splivallo R."/>
            <person name="Stocchi V."/>
            <person name="Tisserant E."/>
            <person name="Viscomi A.R."/>
            <person name="Zambonelli A."/>
            <person name="Zampieri E."/>
            <person name="Henrissat B."/>
            <person name="Lebrun M.H."/>
            <person name="Paolocci F."/>
            <person name="Bonfante P."/>
            <person name="Ottonello S."/>
            <person name="Wincker P."/>
        </authorList>
    </citation>
    <scope>NUCLEOTIDE SEQUENCE [LARGE SCALE GENOMIC DNA]</scope>
    <source>
        <strain evidence="1 2">Mel28</strain>
    </source>
</reference>
<protein>
    <submittedName>
        <fullName evidence="1">(Perigord truffle) hypothetical protein</fullName>
    </submittedName>
</protein>
<dbReference type="GeneID" id="9184906"/>
<evidence type="ECO:0000313" key="1">
    <source>
        <dbReference type="EMBL" id="CAZ82995.1"/>
    </source>
</evidence>
<gene>
    <name evidence="1" type="ORF">GSTUM_00001326001</name>
</gene>
<dbReference type="HOGENOM" id="CLU_3410812_0_0_1"/>
<dbReference type="InParanoid" id="D5GEQ2"/>
<organism evidence="1 2">
    <name type="scientific">Tuber melanosporum (strain Mel28)</name>
    <name type="common">Perigord black truffle</name>
    <dbReference type="NCBI Taxonomy" id="656061"/>
    <lineage>
        <taxon>Eukaryota</taxon>
        <taxon>Fungi</taxon>
        <taxon>Dikarya</taxon>
        <taxon>Ascomycota</taxon>
        <taxon>Pezizomycotina</taxon>
        <taxon>Pezizomycetes</taxon>
        <taxon>Pezizales</taxon>
        <taxon>Tuberaceae</taxon>
        <taxon>Tuber</taxon>
    </lineage>
</organism>
<evidence type="ECO:0000313" key="2">
    <source>
        <dbReference type="Proteomes" id="UP000006911"/>
    </source>
</evidence>
<name>D5GEQ2_TUBMM</name>
<sequence length="29" mass="3175">MAAKVRTSRVAGGKARSVELFTFHALRVD</sequence>